<reference evidence="1" key="1">
    <citation type="submission" date="2021-06" db="EMBL/GenBank/DDBJ databases">
        <authorList>
            <person name="Kallberg Y."/>
            <person name="Tangrot J."/>
            <person name="Rosling A."/>
        </authorList>
    </citation>
    <scope>NUCLEOTIDE SEQUENCE</scope>
    <source>
        <strain evidence="1">AU212A</strain>
    </source>
</reference>
<accession>A0ACA9MCD9</accession>
<sequence>LNEKSNIIKLHLKLKDIYSSKYKFNSRELRVWQAMFHVTGCTNIILWSHEESKKKWSPAQVMKIIKKQNLDMLNPTFIAHTKNNKLWSMLINISQDIVKVEMNLEL</sequence>
<protein>
    <submittedName>
        <fullName evidence="1">8754_t:CDS:1</fullName>
    </submittedName>
</protein>
<dbReference type="EMBL" id="CAJVPM010011727">
    <property type="protein sequence ID" value="CAG8583266.1"/>
    <property type="molecule type" value="Genomic_DNA"/>
</dbReference>
<feature type="non-terminal residue" evidence="1">
    <location>
        <position position="106"/>
    </location>
</feature>
<feature type="non-terminal residue" evidence="1">
    <location>
        <position position="1"/>
    </location>
</feature>
<gene>
    <name evidence="1" type="ORF">SCALOS_LOCUS6290</name>
</gene>
<organism evidence="1 2">
    <name type="scientific">Scutellospora calospora</name>
    <dbReference type="NCBI Taxonomy" id="85575"/>
    <lineage>
        <taxon>Eukaryota</taxon>
        <taxon>Fungi</taxon>
        <taxon>Fungi incertae sedis</taxon>
        <taxon>Mucoromycota</taxon>
        <taxon>Glomeromycotina</taxon>
        <taxon>Glomeromycetes</taxon>
        <taxon>Diversisporales</taxon>
        <taxon>Gigasporaceae</taxon>
        <taxon>Scutellospora</taxon>
    </lineage>
</organism>
<evidence type="ECO:0000313" key="2">
    <source>
        <dbReference type="Proteomes" id="UP000789860"/>
    </source>
</evidence>
<keyword evidence="2" id="KW-1185">Reference proteome</keyword>
<name>A0ACA9MCD9_9GLOM</name>
<dbReference type="Proteomes" id="UP000789860">
    <property type="component" value="Unassembled WGS sequence"/>
</dbReference>
<comment type="caution">
    <text evidence="1">The sequence shown here is derived from an EMBL/GenBank/DDBJ whole genome shotgun (WGS) entry which is preliminary data.</text>
</comment>
<evidence type="ECO:0000313" key="1">
    <source>
        <dbReference type="EMBL" id="CAG8583266.1"/>
    </source>
</evidence>
<proteinExistence type="predicted"/>